<accession>E3MCM6</accession>
<evidence type="ECO:0000256" key="7">
    <source>
        <dbReference type="ARBA" id="ARBA00023015"/>
    </source>
</evidence>
<keyword evidence="14" id="KW-1185">Reference proteome</keyword>
<evidence type="ECO:0000256" key="5">
    <source>
        <dbReference type="ARBA" id="ARBA00022771"/>
    </source>
</evidence>
<keyword evidence="6" id="KW-0862">Zinc</keyword>
<evidence type="ECO:0000256" key="1">
    <source>
        <dbReference type="ARBA" id="ARBA00004123"/>
    </source>
</evidence>
<dbReference type="InterPro" id="IPR036236">
    <property type="entry name" value="Znf_C2H2_sf"/>
</dbReference>
<dbReference type="Proteomes" id="UP000008281">
    <property type="component" value="Unassembled WGS sequence"/>
</dbReference>
<keyword evidence="8" id="KW-0238">DNA-binding</keyword>
<evidence type="ECO:0000256" key="10">
    <source>
        <dbReference type="ARBA" id="ARBA00023242"/>
    </source>
</evidence>
<sequence>MDGEQALEAKNSAGLNIPCQQCDRTFSSERSLSCHIKVHNDKILKCCFCEQTFNRTDTLFMHTLDHISKGTLPCCGEGCQIVVESMADGETHAIEKHGSNGVAVIKCKNCPESLPSFRKMLFHHTFKHGELKEFADEMTAKQKEFLRTKKNQNRKDKKTTTGGFGDLKIKMEVEESGGFDSTVVSTEDNKDYVDEDEFKSNSEENGILKQLQIAITGSTESNTEMIGNLSDVIAELFPLTIGDQYQCLHCMMGFTDAILWMTHLGYHDVENPFKCSGCGRMFENRQTFVLHLTYYAHGADVPAQN</sequence>
<keyword evidence="9" id="KW-0804">Transcription</keyword>
<evidence type="ECO:0000313" key="14">
    <source>
        <dbReference type="Proteomes" id="UP000008281"/>
    </source>
</evidence>
<dbReference type="Gene3D" id="3.30.160.60">
    <property type="entry name" value="Classic Zinc Finger"/>
    <property type="match status" value="2"/>
</dbReference>
<evidence type="ECO:0000256" key="4">
    <source>
        <dbReference type="ARBA" id="ARBA00022737"/>
    </source>
</evidence>
<dbReference type="PROSITE" id="PS50157">
    <property type="entry name" value="ZINC_FINGER_C2H2_2"/>
    <property type="match status" value="3"/>
</dbReference>
<evidence type="ECO:0000256" key="11">
    <source>
        <dbReference type="PROSITE-ProRule" id="PRU00042"/>
    </source>
</evidence>
<keyword evidence="3" id="KW-0479">Metal-binding</keyword>
<keyword evidence="4" id="KW-0677">Repeat</keyword>
<dbReference type="OrthoDB" id="5803930at2759"/>
<evidence type="ECO:0000256" key="8">
    <source>
        <dbReference type="ARBA" id="ARBA00023125"/>
    </source>
</evidence>
<gene>
    <name evidence="13" type="ORF">CRE_20204</name>
</gene>
<dbReference type="SUPFAM" id="SSF57667">
    <property type="entry name" value="beta-beta-alpha zinc fingers"/>
    <property type="match status" value="2"/>
</dbReference>
<dbReference type="PANTHER" id="PTHR24393:SF15">
    <property type="entry name" value="IP01243P-RELATED"/>
    <property type="match status" value="1"/>
</dbReference>
<dbReference type="SMART" id="SM00355">
    <property type="entry name" value="ZnF_C2H2"/>
    <property type="match status" value="5"/>
</dbReference>
<dbReference type="STRING" id="31234.E3MCM6"/>
<feature type="domain" description="C2H2-type" evidence="12">
    <location>
        <begin position="273"/>
        <end position="302"/>
    </location>
</feature>
<organism evidence="14">
    <name type="scientific">Caenorhabditis remanei</name>
    <name type="common">Caenorhabditis vulgaris</name>
    <dbReference type="NCBI Taxonomy" id="31234"/>
    <lineage>
        <taxon>Eukaryota</taxon>
        <taxon>Metazoa</taxon>
        <taxon>Ecdysozoa</taxon>
        <taxon>Nematoda</taxon>
        <taxon>Chromadorea</taxon>
        <taxon>Rhabditida</taxon>
        <taxon>Rhabditina</taxon>
        <taxon>Rhabditomorpha</taxon>
        <taxon>Rhabditoidea</taxon>
        <taxon>Rhabditidae</taxon>
        <taxon>Peloderinae</taxon>
        <taxon>Caenorhabditis</taxon>
    </lineage>
</organism>
<dbReference type="GO" id="GO:0005634">
    <property type="term" value="C:nucleus"/>
    <property type="evidence" value="ECO:0007669"/>
    <property type="project" value="UniProtKB-SubCell"/>
</dbReference>
<evidence type="ECO:0000256" key="3">
    <source>
        <dbReference type="ARBA" id="ARBA00022723"/>
    </source>
</evidence>
<dbReference type="GO" id="GO:0008270">
    <property type="term" value="F:zinc ion binding"/>
    <property type="evidence" value="ECO:0007669"/>
    <property type="project" value="UniProtKB-KW"/>
</dbReference>
<dbReference type="PROSITE" id="PS00028">
    <property type="entry name" value="ZINC_FINGER_C2H2_1"/>
    <property type="match status" value="5"/>
</dbReference>
<dbReference type="PANTHER" id="PTHR24393">
    <property type="entry name" value="ZINC FINGER PROTEIN"/>
    <property type="match status" value="1"/>
</dbReference>
<comment type="subcellular location">
    <subcellularLocation>
        <location evidence="1">Nucleus</location>
    </subcellularLocation>
</comment>
<dbReference type="AlphaFoldDB" id="E3MCM6"/>
<dbReference type="InterPro" id="IPR013087">
    <property type="entry name" value="Znf_C2H2_type"/>
</dbReference>
<dbReference type="GO" id="GO:0000978">
    <property type="term" value="F:RNA polymerase II cis-regulatory region sequence-specific DNA binding"/>
    <property type="evidence" value="ECO:0007669"/>
    <property type="project" value="TreeGrafter"/>
</dbReference>
<feature type="domain" description="C2H2-type" evidence="12">
    <location>
        <begin position="17"/>
        <end position="42"/>
    </location>
</feature>
<evidence type="ECO:0000256" key="2">
    <source>
        <dbReference type="ARBA" id="ARBA00006991"/>
    </source>
</evidence>
<keyword evidence="7" id="KW-0805">Transcription regulation</keyword>
<dbReference type="eggNOG" id="ENOG502T98G">
    <property type="taxonomic scope" value="Eukaryota"/>
</dbReference>
<protein>
    <recommendedName>
        <fullName evidence="12">C2H2-type domain-containing protein</fullName>
    </recommendedName>
</protein>
<dbReference type="InParanoid" id="E3MCM6"/>
<dbReference type="OMA" id="ETHAIEK"/>
<proteinExistence type="inferred from homology"/>
<dbReference type="EMBL" id="DS268435">
    <property type="protein sequence ID" value="EFO98567.1"/>
    <property type="molecule type" value="Genomic_DNA"/>
</dbReference>
<evidence type="ECO:0000256" key="6">
    <source>
        <dbReference type="ARBA" id="ARBA00022833"/>
    </source>
</evidence>
<evidence type="ECO:0000256" key="9">
    <source>
        <dbReference type="ARBA" id="ARBA00023163"/>
    </source>
</evidence>
<dbReference type="HOGENOM" id="CLU_922071_0_0_1"/>
<evidence type="ECO:0000313" key="13">
    <source>
        <dbReference type="EMBL" id="EFO98567.1"/>
    </source>
</evidence>
<name>E3MCM6_CAERE</name>
<keyword evidence="10" id="KW-0539">Nucleus</keyword>
<dbReference type="GO" id="GO:0001228">
    <property type="term" value="F:DNA-binding transcription activator activity, RNA polymerase II-specific"/>
    <property type="evidence" value="ECO:0007669"/>
    <property type="project" value="TreeGrafter"/>
</dbReference>
<reference evidence="13" key="1">
    <citation type="submission" date="2007-07" db="EMBL/GenBank/DDBJ databases">
        <title>PCAP assembly of the Caenorhabditis remanei genome.</title>
        <authorList>
            <consortium name="The Caenorhabditis remanei Sequencing Consortium"/>
            <person name="Wilson R.K."/>
        </authorList>
    </citation>
    <scope>NUCLEOTIDE SEQUENCE [LARGE SCALE GENOMIC DNA]</scope>
    <source>
        <strain evidence="13">PB4641</strain>
    </source>
</reference>
<comment type="similarity">
    <text evidence="2">Belongs to the krueppel C2H2-type zinc-finger protein family.</text>
</comment>
<keyword evidence="5 11" id="KW-0863">Zinc-finger</keyword>
<feature type="domain" description="C2H2-type" evidence="12">
    <location>
        <begin position="245"/>
        <end position="272"/>
    </location>
</feature>
<evidence type="ECO:0000259" key="12">
    <source>
        <dbReference type="PROSITE" id="PS50157"/>
    </source>
</evidence>